<dbReference type="GO" id="GO:0003677">
    <property type="term" value="F:DNA binding"/>
    <property type="evidence" value="ECO:0007669"/>
    <property type="project" value="UniProtKB-KW"/>
</dbReference>
<evidence type="ECO:0000256" key="4">
    <source>
        <dbReference type="ARBA" id="ARBA00023163"/>
    </source>
</evidence>
<dbReference type="CDD" id="cd06170">
    <property type="entry name" value="LuxR_C_like"/>
    <property type="match status" value="1"/>
</dbReference>
<dbReference type="InterPro" id="IPR000792">
    <property type="entry name" value="Tscrpt_reg_LuxR_C"/>
</dbReference>
<dbReference type="SUPFAM" id="SSF46894">
    <property type="entry name" value="C-terminal effector domain of the bipartite response regulators"/>
    <property type="match status" value="1"/>
</dbReference>
<feature type="domain" description="HTH luxR-type" evidence="5">
    <location>
        <begin position="110"/>
        <end position="177"/>
    </location>
</feature>
<dbReference type="EMBL" id="UGYK01000002">
    <property type="protein sequence ID" value="SUI40686.1"/>
    <property type="molecule type" value="Genomic_DNA"/>
</dbReference>
<evidence type="ECO:0000313" key="8">
    <source>
        <dbReference type="Proteomes" id="UP000254765"/>
    </source>
</evidence>
<dbReference type="InterPro" id="IPR036388">
    <property type="entry name" value="WH-like_DNA-bd_sf"/>
</dbReference>
<dbReference type="Proteomes" id="UP000254765">
    <property type="component" value="Unassembled WGS sequence"/>
</dbReference>
<dbReference type="GO" id="GO:0016301">
    <property type="term" value="F:kinase activity"/>
    <property type="evidence" value="ECO:0007669"/>
    <property type="project" value="UniProtKB-KW"/>
</dbReference>
<dbReference type="PRINTS" id="PR00038">
    <property type="entry name" value="HTHLUXR"/>
</dbReference>
<evidence type="ECO:0000313" key="6">
    <source>
        <dbReference type="EMBL" id="SUI40686.1"/>
    </source>
</evidence>
<evidence type="ECO:0000313" key="7">
    <source>
        <dbReference type="EMBL" id="TFU44858.1"/>
    </source>
</evidence>
<dbReference type="Pfam" id="PF00196">
    <property type="entry name" value="GerE"/>
    <property type="match status" value="1"/>
</dbReference>
<evidence type="ECO:0000256" key="2">
    <source>
        <dbReference type="ARBA" id="ARBA00023125"/>
    </source>
</evidence>
<keyword evidence="4" id="KW-0804">Transcription</keyword>
<organism evidence="6 8">
    <name type="scientific">Serratia marcescens</name>
    <dbReference type="NCBI Taxonomy" id="615"/>
    <lineage>
        <taxon>Bacteria</taxon>
        <taxon>Pseudomonadati</taxon>
        <taxon>Pseudomonadota</taxon>
        <taxon>Gammaproteobacteria</taxon>
        <taxon>Enterobacterales</taxon>
        <taxon>Yersiniaceae</taxon>
        <taxon>Serratia</taxon>
    </lineage>
</organism>
<dbReference type="EMBL" id="SPSG01004119">
    <property type="protein sequence ID" value="TFU44858.1"/>
    <property type="molecule type" value="Genomic_DNA"/>
</dbReference>
<evidence type="ECO:0000256" key="3">
    <source>
        <dbReference type="ARBA" id="ARBA00023159"/>
    </source>
</evidence>
<evidence type="ECO:0000313" key="9">
    <source>
        <dbReference type="Proteomes" id="UP000298510"/>
    </source>
</evidence>
<dbReference type="Gene3D" id="1.10.10.10">
    <property type="entry name" value="Winged helix-like DNA-binding domain superfamily/Winged helix DNA-binding domain"/>
    <property type="match status" value="1"/>
</dbReference>
<dbReference type="RefSeq" id="WP_033638931.1">
    <property type="nucleotide sequence ID" value="NZ_CAMIPY010000004.1"/>
</dbReference>
<keyword evidence="3" id="KW-0010">Activator</keyword>
<proteinExistence type="predicted"/>
<keyword evidence="6" id="KW-0418">Kinase</keyword>
<keyword evidence="2" id="KW-0238">DNA-binding</keyword>
<dbReference type="PANTHER" id="PTHR44688">
    <property type="entry name" value="DNA-BINDING TRANSCRIPTIONAL ACTIVATOR DEVR_DOSR"/>
    <property type="match status" value="1"/>
</dbReference>
<accession>A0A379Y4B7</accession>
<name>A0A379Y4B7_SERMA</name>
<dbReference type="InterPro" id="IPR016032">
    <property type="entry name" value="Sig_transdc_resp-reg_C-effctor"/>
</dbReference>
<gene>
    <name evidence="7" type="ORF">E0L31_29315</name>
    <name evidence="6" type="ORF">NCTC10211_00713</name>
</gene>
<dbReference type="PANTHER" id="PTHR44688:SF16">
    <property type="entry name" value="DNA-BINDING TRANSCRIPTIONAL ACTIVATOR DEVR_DOSR"/>
    <property type="match status" value="1"/>
</dbReference>
<keyword evidence="1" id="KW-0805">Transcription regulation</keyword>
<dbReference type="SMART" id="SM00421">
    <property type="entry name" value="HTH_LUXR"/>
    <property type="match status" value="1"/>
</dbReference>
<reference evidence="6 8" key="1">
    <citation type="submission" date="2018-06" db="EMBL/GenBank/DDBJ databases">
        <authorList>
            <consortium name="Pathogen Informatics"/>
            <person name="Doyle S."/>
        </authorList>
    </citation>
    <scope>NUCLEOTIDE SEQUENCE [LARGE SCALE GENOMIC DNA]</scope>
    <source>
        <strain evidence="6 8">NCTC10211</strain>
    </source>
</reference>
<evidence type="ECO:0000256" key="1">
    <source>
        <dbReference type="ARBA" id="ARBA00023015"/>
    </source>
</evidence>
<dbReference type="AlphaFoldDB" id="A0A379Y4B7"/>
<evidence type="ECO:0000259" key="5">
    <source>
        <dbReference type="PROSITE" id="PS50043"/>
    </source>
</evidence>
<protein>
    <submittedName>
        <fullName evidence="7">LuxR family transcriptional regulator</fullName>
    </submittedName>
    <submittedName>
        <fullName evidence="6">Two component system sensor kinase SsrB</fullName>
    </submittedName>
</protein>
<dbReference type="PROSITE" id="PS50043">
    <property type="entry name" value="HTH_LUXR_2"/>
    <property type="match status" value="1"/>
</dbReference>
<keyword evidence="6" id="KW-0808">Transferase</keyword>
<sequence length="181" mass="20759">MKSISFLIDDENRYFAAGLRYSIMQYAQANHQAVRFLAPGGAVQPDVVIASASRRAQRWRRTGYSEAAAPVVTIKERYFAASKANRVLYRTDDRQRLFELLSEMLEGAHSAGQLERCKLTCRERQVVNYLRSGLDQSQAARIMGVSVKTVHSHKRSIMSKLMLNRSHDFIYWLLSYEGEYS</sequence>
<dbReference type="GO" id="GO:0006355">
    <property type="term" value="P:regulation of DNA-templated transcription"/>
    <property type="evidence" value="ECO:0007669"/>
    <property type="project" value="InterPro"/>
</dbReference>
<reference evidence="7 9" key="2">
    <citation type="submission" date="2019-03" db="EMBL/GenBank/DDBJ databases">
        <title>Serratia marcescens strain N2 draft genome.</title>
        <authorList>
            <person name="Yassin A."/>
            <person name="El-Kenawy N."/>
            <person name="Youssef N.H."/>
        </authorList>
    </citation>
    <scope>NUCLEOTIDE SEQUENCE [LARGE SCALE GENOMIC DNA]</scope>
    <source>
        <strain evidence="7 9">N2</strain>
    </source>
</reference>